<protein>
    <submittedName>
        <fullName evidence="2">Uncharacterized protein</fullName>
    </submittedName>
</protein>
<evidence type="ECO:0000313" key="3">
    <source>
        <dbReference type="Proteomes" id="UP001219934"/>
    </source>
</evidence>
<dbReference type="Proteomes" id="UP001219934">
    <property type="component" value="Unassembled WGS sequence"/>
</dbReference>
<dbReference type="EMBL" id="JAPTMU010000014">
    <property type="protein sequence ID" value="KAJ4932714.1"/>
    <property type="molecule type" value="Genomic_DNA"/>
</dbReference>
<proteinExistence type="predicted"/>
<dbReference type="AlphaFoldDB" id="A0AAD6AXD2"/>
<evidence type="ECO:0000256" key="1">
    <source>
        <dbReference type="SAM" id="MobiDB-lite"/>
    </source>
</evidence>
<accession>A0AAD6AXD2</accession>
<feature type="region of interest" description="Disordered" evidence="1">
    <location>
        <begin position="1"/>
        <end position="37"/>
    </location>
</feature>
<feature type="compositionally biased region" description="Basic and acidic residues" evidence="1">
    <location>
        <begin position="20"/>
        <end position="31"/>
    </location>
</feature>
<organism evidence="2 3">
    <name type="scientific">Pogonophryne albipinna</name>
    <dbReference type="NCBI Taxonomy" id="1090488"/>
    <lineage>
        <taxon>Eukaryota</taxon>
        <taxon>Metazoa</taxon>
        <taxon>Chordata</taxon>
        <taxon>Craniata</taxon>
        <taxon>Vertebrata</taxon>
        <taxon>Euteleostomi</taxon>
        <taxon>Actinopterygii</taxon>
        <taxon>Neopterygii</taxon>
        <taxon>Teleostei</taxon>
        <taxon>Neoteleostei</taxon>
        <taxon>Acanthomorphata</taxon>
        <taxon>Eupercaria</taxon>
        <taxon>Perciformes</taxon>
        <taxon>Notothenioidei</taxon>
        <taxon>Pogonophryne</taxon>
    </lineage>
</organism>
<evidence type="ECO:0000313" key="2">
    <source>
        <dbReference type="EMBL" id="KAJ4932714.1"/>
    </source>
</evidence>
<feature type="non-terminal residue" evidence="2">
    <location>
        <position position="1"/>
    </location>
</feature>
<comment type="caution">
    <text evidence="2">The sequence shown here is derived from an EMBL/GenBank/DDBJ whole genome shotgun (WGS) entry which is preliminary data.</text>
</comment>
<keyword evidence="3" id="KW-1185">Reference proteome</keyword>
<name>A0AAD6AXD2_9TELE</name>
<gene>
    <name evidence="2" type="ORF">JOQ06_011129</name>
</gene>
<sequence>MKARGPSVVSGVGTQTAAARQDRAPASRRSEQNQASVCRASRDFWTPWRLAIQPAGQVIQTGANVMSLTTKKHLVAMELELLSDTHSERQEVLRTGLN</sequence>
<reference evidence="2" key="1">
    <citation type="submission" date="2022-11" db="EMBL/GenBank/DDBJ databases">
        <title>Chromosome-level genome of Pogonophryne albipinna.</title>
        <authorList>
            <person name="Jo E."/>
        </authorList>
    </citation>
    <scope>NUCLEOTIDE SEQUENCE</scope>
    <source>
        <strain evidence="2">SGF0006</strain>
        <tissue evidence="2">Muscle</tissue>
    </source>
</reference>